<proteinExistence type="predicted"/>
<gene>
    <name evidence="1" type="ORF">THASP1DRAFT_3818</name>
</gene>
<dbReference type="OrthoDB" id="2342176at2759"/>
<organism evidence="1 2">
    <name type="scientific">Thamnocephalis sphaerospora</name>
    <dbReference type="NCBI Taxonomy" id="78915"/>
    <lineage>
        <taxon>Eukaryota</taxon>
        <taxon>Fungi</taxon>
        <taxon>Fungi incertae sedis</taxon>
        <taxon>Zoopagomycota</taxon>
        <taxon>Zoopagomycotina</taxon>
        <taxon>Zoopagomycetes</taxon>
        <taxon>Zoopagales</taxon>
        <taxon>Sigmoideomycetaceae</taxon>
        <taxon>Thamnocephalis</taxon>
    </lineage>
</organism>
<reference evidence="2" key="1">
    <citation type="journal article" date="2018" name="Nat. Microbiol.">
        <title>Leveraging single-cell genomics to expand the fungal tree of life.</title>
        <authorList>
            <person name="Ahrendt S.R."/>
            <person name="Quandt C.A."/>
            <person name="Ciobanu D."/>
            <person name="Clum A."/>
            <person name="Salamov A."/>
            <person name="Andreopoulos B."/>
            <person name="Cheng J.F."/>
            <person name="Woyke T."/>
            <person name="Pelin A."/>
            <person name="Henrissat B."/>
            <person name="Reynolds N.K."/>
            <person name="Benny G.L."/>
            <person name="Smith M.E."/>
            <person name="James T.Y."/>
            <person name="Grigoriev I.V."/>
        </authorList>
    </citation>
    <scope>NUCLEOTIDE SEQUENCE [LARGE SCALE GENOMIC DNA]</scope>
    <source>
        <strain evidence="2">RSA 1356</strain>
    </source>
</reference>
<dbReference type="PANTHER" id="PTHR36182:SF1">
    <property type="entry name" value="PROTEIN, PUTATIVE (AFU_ORTHOLOGUE AFUA_6G10930)-RELATED"/>
    <property type="match status" value="1"/>
</dbReference>
<protein>
    <submittedName>
        <fullName evidence="1">Uncharacterized protein</fullName>
    </submittedName>
</protein>
<dbReference type="AlphaFoldDB" id="A0A4P9XIQ4"/>
<evidence type="ECO:0000313" key="2">
    <source>
        <dbReference type="Proteomes" id="UP000271241"/>
    </source>
</evidence>
<sequence>FAAPAAAHMNMSNPPPRNYKGKPGIAETAINYSITSPTDQICQGTQPGGSVKTYKAGQSIDATIEGGAPHNGGHCQFAVSYDNDKTFVVLKTVKNNCLIGSRSYQVPIPADAPSGKATFAWIWFNAAGNREAYMNCADITIDGKAGGKITGPKALYANTLGGPTLPE</sequence>
<dbReference type="Gene3D" id="2.70.50.70">
    <property type="match status" value="1"/>
</dbReference>
<dbReference type="STRING" id="78915.A0A4P9XIQ4"/>
<name>A0A4P9XIQ4_9FUNG</name>
<accession>A0A4P9XIQ4</accession>
<evidence type="ECO:0000313" key="1">
    <source>
        <dbReference type="EMBL" id="RKP05603.1"/>
    </source>
</evidence>
<feature type="non-terminal residue" evidence="1">
    <location>
        <position position="167"/>
    </location>
</feature>
<feature type="non-terminal residue" evidence="1">
    <location>
        <position position="1"/>
    </location>
</feature>
<dbReference type="Proteomes" id="UP000271241">
    <property type="component" value="Unassembled WGS sequence"/>
</dbReference>
<dbReference type="PANTHER" id="PTHR36182">
    <property type="entry name" value="PROTEIN, PUTATIVE (AFU_ORTHOLOGUE AFUA_6G10930)-RELATED"/>
    <property type="match status" value="1"/>
</dbReference>
<dbReference type="EMBL" id="KZ993080">
    <property type="protein sequence ID" value="RKP05603.1"/>
    <property type="molecule type" value="Genomic_DNA"/>
</dbReference>
<keyword evidence="2" id="KW-1185">Reference proteome</keyword>